<dbReference type="Proteomes" id="UP000054630">
    <property type="component" value="Unassembled WGS sequence"/>
</dbReference>
<organism evidence="1 2">
    <name type="scientific">Trichinella nelsoni</name>
    <dbReference type="NCBI Taxonomy" id="6336"/>
    <lineage>
        <taxon>Eukaryota</taxon>
        <taxon>Metazoa</taxon>
        <taxon>Ecdysozoa</taxon>
        <taxon>Nematoda</taxon>
        <taxon>Enoplea</taxon>
        <taxon>Dorylaimia</taxon>
        <taxon>Trichinellida</taxon>
        <taxon>Trichinellidae</taxon>
        <taxon>Trichinella</taxon>
    </lineage>
</organism>
<evidence type="ECO:0000313" key="1">
    <source>
        <dbReference type="EMBL" id="KRX17487.1"/>
    </source>
</evidence>
<proteinExistence type="predicted"/>
<accession>A0A0V0RSR8</accession>
<gene>
    <name evidence="1" type="ORF">T07_8665</name>
</gene>
<keyword evidence="2" id="KW-1185">Reference proteome</keyword>
<sequence length="91" mass="10689">MTPLGNILFFFITNSGGMYKNFEQSNCIETKDNRNVEAERLITCKRWQDQFIYTGKFVELEGGFVFNSVLTLFDSFCDLNIFVKYMLRRCA</sequence>
<protein>
    <submittedName>
        <fullName evidence="1">Uncharacterized protein</fullName>
    </submittedName>
</protein>
<reference evidence="1 2" key="1">
    <citation type="submission" date="2015-01" db="EMBL/GenBank/DDBJ databases">
        <title>Evolution of Trichinella species and genotypes.</title>
        <authorList>
            <person name="Korhonen P.K."/>
            <person name="Edoardo P."/>
            <person name="Giuseppe L.R."/>
            <person name="Gasser R.B."/>
        </authorList>
    </citation>
    <scope>NUCLEOTIDE SEQUENCE [LARGE SCALE GENOMIC DNA]</scope>
    <source>
        <strain evidence="1">ISS37</strain>
    </source>
</reference>
<evidence type="ECO:0000313" key="2">
    <source>
        <dbReference type="Proteomes" id="UP000054630"/>
    </source>
</evidence>
<dbReference type="EMBL" id="JYDL01000087">
    <property type="protein sequence ID" value="KRX17487.1"/>
    <property type="molecule type" value="Genomic_DNA"/>
</dbReference>
<comment type="caution">
    <text evidence="1">The sequence shown here is derived from an EMBL/GenBank/DDBJ whole genome shotgun (WGS) entry which is preliminary data.</text>
</comment>
<name>A0A0V0RSR8_9BILA</name>
<dbReference type="AlphaFoldDB" id="A0A0V0RSR8"/>